<evidence type="ECO:0000313" key="2">
    <source>
        <dbReference type="EMBL" id="VXD45342.1"/>
    </source>
</evidence>
<proteinExistence type="predicted"/>
<sequence>NENLSDRTCFFDRRLSDFCCFKLLSRRLTIQQPARQECRSQHDEYFRVGANWTDHWLCDWIYLGKKI</sequence>
<gene>
    <name evidence="2" type="ORF">DYADSP32_2997</name>
</gene>
<name>A0A5Q5ADI8_9BACT</name>
<reference evidence="2" key="1">
    <citation type="submission" date="2019-10" db="EMBL/GenBank/DDBJ databases">
        <authorList>
            <person name="Dow E L."/>
        </authorList>
    </citation>
    <scope>NUCLEOTIDE SEQUENCE</scope>
    <source>
        <strain evidence="1">32</strain>
        <strain evidence="2">Dyadobacter sp. 32 sample 2</strain>
    </source>
</reference>
<accession>A0A5Q5ADI8</accession>
<evidence type="ECO:0000313" key="1">
    <source>
        <dbReference type="EMBL" id="VWV57766.1"/>
    </source>
</evidence>
<organism evidence="2">
    <name type="scientific">Dyadobacter sp. 32</name>
    <dbReference type="NCBI Taxonomy" id="538966"/>
    <lineage>
        <taxon>Bacteria</taxon>
        <taxon>Pseudomonadati</taxon>
        <taxon>Bacteroidota</taxon>
        <taxon>Cytophagia</taxon>
        <taxon>Cytophagales</taxon>
        <taxon>Spirosomataceae</taxon>
        <taxon>Dyadobacter</taxon>
    </lineage>
</organism>
<dbReference type="EMBL" id="LR732074">
    <property type="protein sequence ID" value="VWV57766.1"/>
    <property type="molecule type" value="Genomic_DNA"/>
</dbReference>
<dbReference type="EMBL" id="LR735258">
    <property type="protein sequence ID" value="VXD45342.1"/>
    <property type="molecule type" value="Genomic_DNA"/>
</dbReference>
<feature type="non-terminal residue" evidence="2">
    <location>
        <position position="67"/>
    </location>
</feature>
<dbReference type="AlphaFoldDB" id="A0A5Q5ADI8"/>
<feature type="non-terminal residue" evidence="2">
    <location>
        <position position="1"/>
    </location>
</feature>
<protein>
    <submittedName>
        <fullName evidence="2">Cation transporter-like permease</fullName>
    </submittedName>
</protein>